<dbReference type="InterPro" id="IPR031765">
    <property type="entry name" value="Mdy2_get4-bd"/>
</dbReference>
<evidence type="ECO:0000259" key="1">
    <source>
        <dbReference type="PROSITE" id="PS50053"/>
    </source>
</evidence>
<reference evidence="2 3" key="1">
    <citation type="submission" date="2016-03" db="EMBL/GenBank/DDBJ databases">
        <authorList>
            <person name="Devillers H."/>
        </authorList>
    </citation>
    <scope>NUCLEOTIDE SEQUENCE [LARGE SCALE GENOMIC DNA]</scope>
    <source>
        <strain evidence="2">CBS 6772</strain>
    </source>
</reference>
<sequence length="204" mass="22833">MTSPEREFINKFLSLATLNAPALPADYKKSLHDVDNLGVALPPLRYKYDHKRAKLSALANGSSEVSITLKSVRPPKFVHTKSFSKIDTVHVVKEFLVDQEDSLSDTSQLKLLLKGKVLHDSVLLSDLKTDKADLTVMVSKALKVADASSSDSHSPPIQPSISAETLEVPWEDIQKLLDNKLESEARSREVFERLRRGWTLTEER</sequence>
<dbReference type="OrthoDB" id="4067208at2759"/>
<dbReference type="Proteomes" id="UP000190831">
    <property type="component" value="Chromosome H"/>
</dbReference>
<dbReference type="InterPro" id="IPR040474">
    <property type="entry name" value="MDY2_C"/>
</dbReference>
<dbReference type="EMBL" id="LT598491">
    <property type="protein sequence ID" value="SCW04582.1"/>
    <property type="molecule type" value="Genomic_DNA"/>
</dbReference>
<evidence type="ECO:0000313" key="2">
    <source>
        <dbReference type="EMBL" id="SCW04582.1"/>
    </source>
</evidence>
<dbReference type="Gene3D" id="1.10.286.70">
    <property type="entry name" value="Get5 dimerization domain"/>
    <property type="match status" value="1"/>
</dbReference>
<gene>
    <name evidence="2" type="ORF">LAFE_0H16732G</name>
</gene>
<feature type="domain" description="Ubiquitin-like" evidence="1">
    <location>
        <begin position="65"/>
        <end position="140"/>
    </location>
</feature>
<keyword evidence="3" id="KW-1185">Reference proteome</keyword>
<dbReference type="SUPFAM" id="SSF54236">
    <property type="entry name" value="Ubiquitin-like"/>
    <property type="match status" value="1"/>
</dbReference>
<dbReference type="Gene3D" id="3.10.20.90">
    <property type="entry name" value="Phosphatidylinositol 3-kinase Catalytic Subunit, Chain A, domain 1"/>
    <property type="match status" value="1"/>
</dbReference>
<dbReference type="OMA" id="NCMVSAP"/>
<dbReference type="PROSITE" id="PS50053">
    <property type="entry name" value="UBIQUITIN_2"/>
    <property type="match status" value="1"/>
</dbReference>
<protein>
    <submittedName>
        <fullName evidence="2">LAFE_0H16732g1_1</fullName>
    </submittedName>
</protein>
<dbReference type="Pfam" id="PF16843">
    <property type="entry name" value="Get5_bdg"/>
    <property type="match status" value="1"/>
</dbReference>
<accession>A0A1G4ML30</accession>
<evidence type="ECO:0000313" key="3">
    <source>
        <dbReference type="Proteomes" id="UP000190831"/>
    </source>
</evidence>
<dbReference type="InterPro" id="IPR000626">
    <property type="entry name" value="Ubiquitin-like_dom"/>
</dbReference>
<dbReference type="InterPro" id="IPR039540">
    <property type="entry name" value="UBL3-like_ubiquitin_dom"/>
</dbReference>
<dbReference type="Pfam" id="PF13881">
    <property type="entry name" value="Rad60-SLD_2"/>
    <property type="match status" value="1"/>
</dbReference>
<dbReference type="Pfam" id="PF18514">
    <property type="entry name" value="MDY2_C"/>
    <property type="match status" value="1"/>
</dbReference>
<dbReference type="InterPro" id="IPR029071">
    <property type="entry name" value="Ubiquitin-like_domsf"/>
</dbReference>
<organism evidence="2 3">
    <name type="scientific">Lachancea fermentati</name>
    <name type="common">Zygosaccharomyces fermentati</name>
    <dbReference type="NCBI Taxonomy" id="4955"/>
    <lineage>
        <taxon>Eukaryota</taxon>
        <taxon>Fungi</taxon>
        <taxon>Dikarya</taxon>
        <taxon>Ascomycota</taxon>
        <taxon>Saccharomycotina</taxon>
        <taxon>Saccharomycetes</taxon>
        <taxon>Saccharomycetales</taxon>
        <taxon>Saccharomycetaceae</taxon>
        <taxon>Lachancea</taxon>
    </lineage>
</organism>
<dbReference type="AlphaFoldDB" id="A0A1G4ML30"/>
<proteinExistence type="predicted"/>
<name>A0A1G4ML30_LACFM</name>
<dbReference type="STRING" id="4955.A0A1G4ML30"/>